<dbReference type="SUPFAM" id="SSF46785">
    <property type="entry name" value="Winged helix' DNA-binding domain"/>
    <property type="match status" value="1"/>
</dbReference>
<gene>
    <name evidence="5" type="ORF">FOZ76_09265</name>
</gene>
<comment type="caution">
    <text evidence="5">The sequence shown here is derived from an EMBL/GenBank/DDBJ whole genome shotgun (WGS) entry which is preliminary data.</text>
</comment>
<dbReference type="Proteomes" id="UP000318405">
    <property type="component" value="Unassembled WGS sequence"/>
</dbReference>
<dbReference type="Gene3D" id="1.10.10.10">
    <property type="entry name" value="Winged helix-like DNA-binding domain superfamily/Winged helix DNA-binding domain"/>
    <property type="match status" value="1"/>
</dbReference>
<dbReference type="InterPro" id="IPR050679">
    <property type="entry name" value="Bact_HTH_transcr_reg"/>
</dbReference>
<dbReference type="SMART" id="SM00866">
    <property type="entry name" value="UTRA"/>
    <property type="match status" value="1"/>
</dbReference>
<dbReference type="Pfam" id="PF07702">
    <property type="entry name" value="UTRA"/>
    <property type="match status" value="1"/>
</dbReference>
<evidence type="ECO:0000256" key="3">
    <source>
        <dbReference type="ARBA" id="ARBA00023163"/>
    </source>
</evidence>
<dbReference type="Pfam" id="PF00392">
    <property type="entry name" value="GntR"/>
    <property type="match status" value="1"/>
</dbReference>
<dbReference type="EMBL" id="VLTJ01000016">
    <property type="protein sequence ID" value="TSH96417.1"/>
    <property type="molecule type" value="Genomic_DNA"/>
</dbReference>
<dbReference type="PROSITE" id="PS50949">
    <property type="entry name" value="HTH_GNTR"/>
    <property type="match status" value="1"/>
</dbReference>
<evidence type="ECO:0000259" key="4">
    <source>
        <dbReference type="PROSITE" id="PS50949"/>
    </source>
</evidence>
<dbReference type="GO" id="GO:0003677">
    <property type="term" value="F:DNA binding"/>
    <property type="evidence" value="ECO:0007669"/>
    <property type="project" value="UniProtKB-KW"/>
</dbReference>
<keyword evidence="2" id="KW-0238">DNA-binding</keyword>
<protein>
    <submittedName>
        <fullName evidence="5">GntR family transcriptional regulator</fullName>
    </submittedName>
</protein>
<keyword evidence="3" id="KW-0804">Transcription</keyword>
<dbReference type="InterPro" id="IPR036388">
    <property type="entry name" value="WH-like_DNA-bd_sf"/>
</dbReference>
<dbReference type="Gene3D" id="3.40.1410.10">
    <property type="entry name" value="Chorismate lyase-like"/>
    <property type="match status" value="1"/>
</dbReference>
<keyword evidence="1" id="KW-0805">Transcription regulation</keyword>
<dbReference type="CDD" id="cd07377">
    <property type="entry name" value="WHTH_GntR"/>
    <property type="match status" value="1"/>
</dbReference>
<dbReference type="InterPro" id="IPR000524">
    <property type="entry name" value="Tscrpt_reg_HTH_GntR"/>
</dbReference>
<accession>A0A556AU05</accession>
<name>A0A556AU05_9BURK</name>
<dbReference type="PANTHER" id="PTHR44846">
    <property type="entry name" value="MANNOSYL-D-GLYCERATE TRANSPORT/METABOLISM SYSTEM REPRESSOR MNGR-RELATED"/>
    <property type="match status" value="1"/>
</dbReference>
<evidence type="ECO:0000313" key="5">
    <source>
        <dbReference type="EMBL" id="TSH96417.1"/>
    </source>
</evidence>
<dbReference type="SUPFAM" id="SSF64288">
    <property type="entry name" value="Chorismate lyase-like"/>
    <property type="match status" value="1"/>
</dbReference>
<dbReference type="InterPro" id="IPR028978">
    <property type="entry name" value="Chorismate_lyase_/UTRA_dom_sf"/>
</dbReference>
<proteinExistence type="predicted"/>
<keyword evidence="6" id="KW-1185">Reference proteome</keyword>
<feature type="domain" description="HTH gntR-type" evidence="4">
    <location>
        <begin position="16"/>
        <end position="84"/>
    </location>
</feature>
<evidence type="ECO:0000256" key="1">
    <source>
        <dbReference type="ARBA" id="ARBA00023015"/>
    </source>
</evidence>
<dbReference type="AlphaFoldDB" id="A0A556AU05"/>
<sequence length="251" mass="27714">MRGLRLGILARMSQHVPIYRQIQDFIRSGIAAGRFAPGDKLPSEPELARRFGTTRATVARAFQELGFEGVVTRRIGSGSYVSVRQHDRVDTAVATGYEERAQAAGEEVAYELLAYVQLPAGAKEAALLQLPVGEPIFHMRRLRHVGGRTAAEDRYLTGVVGQAIEPQWLASQAIQQVFRERLGLRIARIDNVVRATSATASLAQQLRVPRGAALLVREHVVFDLQDRPLLCGDTVYSNEFSIHYALRGELG</sequence>
<organism evidence="5 6">
    <name type="scientific">Verticiella sediminum</name>
    <dbReference type="NCBI Taxonomy" id="1247510"/>
    <lineage>
        <taxon>Bacteria</taxon>
        <taxon>Pseudomonadati</taxon>
        <taxon>Pseudomonadota</taxon>
        <taxon>Betaproteobacteria</taxon>
        <taxon>Burkholderiales</taxon>
        <taxon>Alcaligenaceae</taxon>
        <taxon>Verticiella</taxon>
    </lineage>
</organism>
<dbReference type="PRINTS" id="PR00035">
    <property type="entry name" value="HTHGNTR"/>
</dbReference>
<dbReference type="OrthoDB" id="9808698at2"/>
<dbReference type="InterPro" id="IPR036390">
    <property type="entry name" value="WH_DNA-bd_sf"/>
</dbReference>
<dbReference type="SMART" id="SM00345">
    <property type="entry name" value="HTH_GNTR"/>
    <property type="match status" value="1"/>
</dbReference>
<evidence type="ECO:0000256" key="2">
    <source>
        <dbReference type="ARBA" id="ARBA00023125"/>
    </source>
</evidence>
<evidence type="ECO:0000313" key="6">
    <source>
        <dbReference type="Proteomes" id="UP000318405"/>
    </source>
</evidence>
<dbReference type="GO" id="GO:0003700">
    <property type="term" value="F:DNA-binding transcription factor activity"/>
    <property type="evidence" value="ECO:0007669"/>
    <property type="project" value="InterPro"/>
</dbReference>
<dbReference type="InterPro" id="IPR011663">
    <property type="entry name" value="UTRA"/>
</dbReference>
<reference evidence="5 6" key="1">
    <citation type="submission" date="2019-07" db="EMBL/GenBank/DDBJ databases">
        <title>Qingshengfaniella alkalisoli gen. nov., sp. nov., isolated from saline soil.</title>
        <authorList>
            <person name="Xu L."/>
            <person name="Huang X.-X."/>
            <person name="Sun J.-Q."/>
        </authorList>
    </citation>
    <scope>NUCLEOTIDE SEQUENCE [LARGE SCALE GENOMIC DNA]</scope>
    <source>
        <strain evidence="5 6">DSM 27279</strain>
    </source>
</reference>